<organism evidence="1 2">
    <name type="scientific">Cercophora scortea</name>
    <dbReference type="NCBI Taxonomy" id="314031"/>
    <lineage>
        <taxon>Eukaryota</taxon>
        <taxon>Fungi</taxon>
        <taxon>Dikarya</taxon>
        <taxon>Ascomycota</taxon>
        <taxon>Pezizomycotina</taxon>
        <taxon>Sordariomycetes</taxon>
        <taxon>Sordariomycetidae</taxon>
        <taxon>Sordariales</taxon>
        <taxon>Lasiosphaeriaceae</taxon>
        <taxon>Cercophora</taxon>
    </lineage>
</organism>
<protein>
    <submittedName>
        <fullName evidence="1">Uncharacterized protein</fullName>
    </submittedName>
</protein>
<reference evidence="1" key="1">
    <citation type="journal article" date="2023" name="Mol. Phylogenet. Evol.">
        <title>Genome-scale phylogeny and comparative genomics of the fungal order Sordariales.</title>
        <authorList>
            <person name="Hensen N."/>
            <person name="Bonometti L."/>
            <person name="Westerberg I."/>
            <person name="Brannstrom I.O."/>
            <person name="Guillou S."/>
            <person name="Cros-Aarteil S."/>
            <person name="Calhoun S."/>
            <person name="Haridas S."/>
            <person name="Kuo A."/>
            <person name="Mondo S."/>
            <person name="Pangilinan J."/>
            <person name="Riley R."/>
            <person name="LaButti K."/>
            <person name="Andreopoulos B."/>
            <person name="Lipzen A."/>
            <person name="Chen C."/>
            <person name="Yan M."/>
            <person name="Daum C."/>
            <person name="Ng V."/>
            <person name="Clum A."/>
            <person name="Steindorff A."/>
            <person name="Ohm R.A."/>
            <person name="Martin F."/>
            <person name="Silar P."/>
            <person name="Natvig D.O."/>
            <person name="Lalanne C."/>
            <person name="Gautier V."/>
            <person name="Ament-Velasquez S.L."/>
            <person name="Kruys A."/>
            <person name="Hutchinson M.I."/>
            <person name="Powell A.J."/>
            <person name="Barry K."/>
            <person name="Miller A.N."/>
            <person name="Grigoriev I.V."/>
            <person name="Debuchy R."/>
            <person name="Gladieux P."/>
            <person name="Hiltunen Thoren M."/>
            <person name="Johannesson H."/>
        </authorList>
    </citation>
    <scope>NUCLEOTIDE SEQUENCE</scope>
    <source>
        <strain evidence="1">SMH4131-1</strain>
    </source>
</reference>
<dbReference type="Proteomes" id="UP001286456">
    <property type="component" value="Unassembled WGS sequence"/>
</dbReference>
<dbReference type="EMBL" id="JAUEPO010000002">
    <property type="protein sequence ID" value="KAK3331623.1"/>
    <property type="molecule type" value="Genomic_DNA"/>
</dbReference>
<dbReference type="AlphaFoldDB" id="A0AAE0MH80"/>
<gene>
    <name evidence="1" type="ORF">B0T19DRAFT_455910</name>
</gene>
<comment type="caution">
    <text evidence="1">The sequence shown here is derived from an EMBL/GenBank/DDBJ whole genome shotgun (WGS) entry which is preliminary data.</text>
</comment>
<name>A0AAE0MH80_9PEZI</name>
<accession>A0AAE0MH80</accession>
<keyword evidence="2" id="KW-1185">Reference proteome</keyword>
<proteinExistence type="predicted"/>
<reference evidence="1" key="2">
    <citation type="submission" date="2023-06" db="EMBL/GenBank/DDBJ databases">
        <authorList>
            <consortium name="Lawrence Berkeley National Laboratory"/>
            <person name="Haridas S."/>
            <person name="Hensen N."/>
            <person name="Bonometti L."/>
            <person name="Westerberg I."/>
            <person name="Brannstrom I.O."/>
            <person name="Guillou S."/>
            <person name="Cros-Aarteil S."/>
            <person name="Calhoun S."/>
            <person name="Kuo A."/>
            <person name="Mondo S."/>
            <person name="Pangilinan J."/>
            <person name="Riley R."/>
            <person name="Labutti K."/>
            <person name="Andreopoulos B."/>
            <person name="Lipzen A."/>
            <person name="Chen C."/>
            <person name="Yanf M."/>
            <person name="Daum C."/>
            <person name="Ng V."/>
            <person name="Clum A."/>
            <person name="Steindorff A."/>
            <person name="Ohm R."/>
            <person name="Martin F."/>
            <person name="Silar P."/>
            <person name="Natvig D."/>
            <person name="Lalanne C."/>
            <person name="Gautier V."/>
            <person name="Ament-Velasquez S.L."/>
            <person name="Kruys A."/>
            <person name="Hutchinson M.I."/>
            <person name="Powell A.J."/>
            <person name="Barry K."/>
            <person name="Miller A.N."/>
            <person name="Grigoriev I.V."/>
            <person name="Debuchy R."/>
            <person name="Gladieux P."/>
            <person name="Thoren M.H."/>
            <person name="Johannesson H."/>
        </authorList>
    </citation>
    <scope>NUCLEOTIDE SEQUENCE</scope>
    <source>
        <strain evidence="1">SMH4131-1</strain>
    </source>
</reference>
<evidence type="ECO:0000313" key="2">
    <source>
        <dbReference type="Proteomes" id="UP001286456"/>
    </source>
</evidence>
<sequence>MPTTASMSLSCVPGSTVTAFPYCDYWQNTVDVCGPVTPKEKKKECLCKQPVIDALYGCESEYRLCFLDHDMDSGQEEAISLWHSVCDTFVTVPITTLPVSSLTTTRDLSKCLEGVKDACSSAMIIGKQCATLTDNSAKFSSCMCDPQNIRNDYTCEYLVDVSCNDKTADTSTMVLYSMCPNFDSVIASVTLQPST</sequence>
<evidence type="ECO:0000313" key="1">
    <source>
        <dbReference type="EMBL" id="KAK3331623.1"/>
    </source>
</evidence>